<proteinExistence type="predicted"/>
<gene>
    <name evidence="1" type="ORF">AMECASPLE_030330</name>
</gene>
<protein>
    <submittedName>
        <fullName evidence="1">Uncharacterized protein</fullName>
    </submittedName>
</protein>
<evidence type="ECO:0000313" key="1">
    <source>
        <dbReference type="EMBL" id="MEQ2316210.1"/>
    </source>
</evidence>
<accession>A0ABV1ACX9</accession>
<comment type="caution">
    <text evidence="1">The sequence shown here is derived from an EMBL/GenBank/DDBJ whole genome shotgun (WGS) entry which is preliminary data.</text>
</comment>
<sequence length="107" mass="12236">MRVHPPWHHWQQLLLKSVTTSADLPENNTETINIIARRQKKVNVFLCRFSRLLWLGLLHLDAPIGQRKESVCMASQKILKEGKNGWFKSVEATSPSPEVTTTGNYVL</sequence>
<dbReference type="EMBL" id="JAHRIP010088239">
    <property type="protein sequence ID" value="MEQ2316210.1"/>
    <property type="molecule type" value="Genomic_DNA"/>
</dbReference>
<dbReference type="Proteomes" id="UP001469553">
    <property type="component" value="Unassembled WGS sequence"/>
</dbReference>
<evidence type="ECO:0000313" key="2">
    <source>
        <dbReference type="Proteomes" id="UP001469553"/>
    </source>
</evidence>
<name>A0ABV1ACX9_9TELE</name>
<organism evidence="1 2">
    <name type="scientific">Ameca splendens</name>
    <dbReference type="NCBI Taxonomy" id="208324"/>
    <lineage>
        <taxon>Eukaryota</taxon>
        <taxon>Metazoa</taxon>
        <taxon>Chordata</taxon>
        <taxon>Craniata</taxon>
        <taxon>Vertebrata</taxon>
        <taxon>Euteleostomi</taxon>
        <taxon>Actinopterygii</taxon>
        <taxon>Neopterygii</taxon>
        <taxon>Teleostei</taxon>
        <taxon>Neoteleostei</taxon>
        <taxon>Acanthomorphata</taxon>
        <taxon>Ovalentaria</taxon>
        <taxon>Atherinomorphae</taxon>
        <taxon>Cyprinodontiformes</taxon>
        <taxon>Goodeidae</taxon>
        <taxon>Ameca</taxon>
    </lineage>
</organism>
<keyword evidence="2" id="KW-1185">Reference proteome</keyword>
<reference evidence="1 2" key="1">
    <citation type="submission" date="2021-06" db="EMBL/GenBank/DDBJ databases">
        <authorList>
            <person name="Palmer J.M."/>
        </authorList>
    </citation>
    <scope>NUCLEOTIDE SEQUENCE [LARGE SCALE GENOMIC DNA]</scope>
    <source>
        <strain evidence="1 2">AS_MEX2019</strain>
        <tissue evidence="1">Muscle</tissue>
    </source>
</reference>